<sequence length="67" mass="7037">MGCSCGGRRGAIASTVMAGGTARVFRLYHANGATVDYWDEAAAQDAERAAPGSHYEPVDHRTGQPLT</sequence>
<evidence type="ECO:0000313" key="2">
    <source>
        <dbReference type="EMBL" id="MFC4328340.1"/>
    </source>
</evidence>
<evidence type="ECO:0000313" key="3">
    <source>
        <dbReference type="Proteomes" id="UP001595824"/>
    </source>
</evidence>
<organism evidence="2 3">
    <name type="scientific">Streptomyces andamanensis</name>
    <dbReference type="NCBI Taxonomy" id="1565035"/>
    <lineage>
        <taxon>Bacteria</taxon>
        <taxon>Bacillati</taxon>
        <taxon>Actinomycetota</taxon>
        <taxon>Actinomycetes</taxon>
        <taxon>Kitasatosporales</taxon>
        <taxon>Streptomycetaceae</taxon>
        <taxon>Streptomyces</taxon>
    </lineage>
</organism>
<comment type="caution">
    <text evidence="2">The sequence shown here is derived from an EMBL/GenBank/DDBJ whole genome shotgun (WGS) entry which is preliminary data.</text>
</comment>
<dbReference type="RefSeq" id="WP_381738523.1">
    <property type="nucleotide sequence ID" value="NZ_JBHSDP010000011.1"/>
</dbReference>
<name>A0ABV8TCQ0_9ACTN</name>
<protein>
    <submittedName>
        <fullName evidence="2">Uncharacterized protein</fullName>
    </submittedName>
</protein>
<dbReference type="EMBL" id="JBHSDP010000011">
    <property type="protein sequence ID" value="MFC4328340.1"/>
    <property type="molecule type" value="Genomic_DNA"/>
</dbReference>
<keyword evidence="3" id="KW-1185">Reference proteome</keyword>
<proteinExistence type="predicted"/>
<feature type="compositionally biased region" description="Basic and acidic residues" evidence="1">
    <location>
        <begin position="56"/>
        <end position="67"/>
    </location>
</feature>
<gene>
    <name evidence="2" type="ORF">ACFPC0_10930</name>
</gene>
<reference evidence="3" key="1">
    <citation type="journal article" date="2019" name="Int. J. Syst. Evol. Microbiol.">
        <title>The Global Catalogue of Microorganisms (GCM) 10K type strain sequencing project: providing services to taxonomists for standard genome sequencing and annotation.</title>
        <authorList>
            <consortium name="The Broad Institute Genomics Platform"/>
            <consortium name="The Broad Institute Genome Sequencing Center for Infectious Disease"/>
            <person name="Wu L."/>
            <person name="Ma J."/>
        </authorList>
    </citation>
    <scope>NUCLEOTIDE SEQUENCE [LARGE SCALE GENOMIC DNA]</scope>
    <source>
        <strain evidence="3">PCU 347</strain>
    </source>
</reference>
<feature type="region of interest" description="Disordered" evidence="1">
    <location>
        <begin position="46"/>
        <end position="67"/>
    </location>
</feature>
<dbReference type="Proteomes" id="UP001595824">
    <property type="component" value="Unassembled WGS sequence"/>
</dbReference>
<accession>A0ABV8TCQ0</accession>
<evidence type="ECO:0000256" key="1">
    <source>
        <dbReference type="SAM" id="MobiDB-lite"/>
    </source>
</evidence>